<dbReference type="OrthoDB" id="10359698at2759"/>
<organism evidence="1 2">
    <name type="scientific">Ancylostoma caninum</name>
    <name type="common">Dog hookworm</name>
    <dbReference type="NCBI Taxonomy" id="29170"/>
    <lineage>
        <taxon>Eukaryota</taxon>
        <taxon>Metazoa</taxon>
        <taxon>Ecdysozoa</taxon>
        <taxon>Nematoda</taxon>
        <taxon>Chromadorea</taxon>
        <taxon>Rhabditida</taxon>
        <taxon>Rhabditina</taxon>
        <taxon>Rhabditomorpha</taxon>
        <taxon>Strongyloidea</taxon>
        <taxon>Ancylostomatidae</taxon>
        <taxon>Ancylostomatinae</taxon>
        <taxon>Ancylostoma</taxon>
    </lineage>
</organism>
<proteinExistence type="predicted"/>
<evidence type="ECO:0000313" key="2">
    <source>
        <dbReference type="Proteomes" id="UP000252519"/>
    </source>
</evidence>
<gene>
    <name evidence="1" type="ORF">ANCCAN_27958</name>
</gene>
<comment type="caution">
    <text evidence="1">The sequence shown here is derived from an EMBL/GenBank/DDBJ whole genome shotgun (WGS) entry which is preliminary data.</text>
</comment>
<keyword evidence="2" id="KW-1185">Reference proteome</keyword>
<name>A0A368F2J3_ANCCA</name>
<protein>
    <submittedName>
        <fullName evidence="1">Uncharacterized protein</fullName>
    </submittedName>
</protein>
<dbReference type="AlphaFoldDB" id="A0A368F2J3"/>
<accession>A0A368F2J3</accession>
<sequence length="54" mass="6235">MRHEALSRVLTAYCNRGKIHIGKEGRTIIITNVLGMDIQGRNDDHFGQLRQQWS</sequence>
<dbReference type="EMBL" id="JOJR01008136">
    <property type="protein sequence ID" value="RCN26316.1"/>
    <property type="molecule type" value="Genomic_DNA"/>
</dbReference>
<reference evidence="1 2" key="1">
    <citation type="submission" date="2014-10" db="EMBL/GenBank/DDBJ databases">
        <title>Draft genome of the hookworm Ancylostoma caninum.</title>
        <authorList>
            <person name="Mitreva M."/>
        </authorList>
    </citation>
    <scope>NUCLEOTIDE SEQUENCE [LARGE SCALE GENOMIC DNA]</scope>
    <source>
        <strain evidence="1 2">Baltimore</strain>
    </source>
</reference>
<evidence type="ECO:0000313" key="1">
    <source>
        <dbReference type="EMBL" id="RCN26316.1"/>
    </source>
</evidence>
<dbReference type="Proteomes" id="UP000252519">
    <property type="component" value="Unassembled WGS sequence"/>
</dbReference>